<organism evidence="1 2">
    <name type="scientific">Myroides profundi</name>
    <dbReference type="NCBI Taxonomy" id="480520"/>
    <lineage>
        <taxon>Bacteria</taxon>
        <taxon>Pseudomonadati</taxon>
        <taxon>Bacteroidota</taxon>
        <taxon>Flavobacteriia</taxon>
        <taxon>Flavobacteriales</taxon>
        <taxon>Flavobacteriaceae</taxon>
        <taxon>Myroides</taxon>
    </lineage>
</organism>
<sequence>MYKKKIVLKKTQLTKRNKQRIINNKTQHLPILLTKSIIVKIYYQYNKSLDYHFS</sequence>
<dbReference type="EMBL" id="FOFY01000031">
    <property type="protein sequence ID" value="SER70163.1"/>
    <property type="molecule type" value="Genomic_DNA"/>
</dbReference>
<comment type="caution">
    <text evidence="1">The sequence shown here is derived from an EMBL/GenBank/DDBJ whole genome shotgun (WGS) entry which is preliminary data.</text>
</comment>
<accession>A0AAJ4W787</accession>
<name>A0AAJ4W787_MYRPR</name>
<proteinExistence type="predicted"/>
<reference evidence="1 2" key="1">
    <citation type="submission" date="2016-10" db="EMBL/GenBank/DDBJ databases">
        <authorList>
            <person name="Varghese N."/>
            <person name="Submissions S."/>
        </authorList>
    </citation>
    <scope>NUCLEOTIDE SEQUENCE [LARGE SCALE GENOMIC DNA]</scope>
    <source>
        <strain evidence="2">DSM 19823 / KCTC 23066 / CCTCC M 208030 / D25</strain>
    </source>
</reference>
<evidence type="ECO:0000313" key="2">
    <source>
        <dbReference type="Proteomes" id="UP000183496"/>
    </source>
</evidence>
<keyword evidence="2" id="KW-1185">Reference proteome</keyword>
<dbReference type="Proteomes" id="UP000183496">
    <property type="component" value="Unassembled WGS sequence"/>
</dbReference>
<evidence type="ECO:0000313" key="1">
    <source>
        <dbReference type="EMBL" id="SER70163.1"/>
    </source>
</evidence>
<gene>
    <name evidence="1" type="ORF">SAMN04488089_1312</name>
</gene>
<protein>
    <submittedName>
        <fullName evidence="1">Uncharacterized protein</fullName>
    </submittedName>
</protein>
<dbReference type="AlphaFoldDB" id="A0AAJ4W787"/>